<gene>
    <name evidence="3" type="ORF">ACFSKQ_07665</name>
</gene>
<dbReference type="PROSITE" id="PS51257">
    <property type="entry name" value="PROKAR_LIPOPROTEIN"/>
    <property type="match status" value="1"/>
</dbReference>
<protein>
    <recommendedName>
        <fullName evidence="5">Type IV secretion system protein VirB7</fullName>
    </recommendedName>
</protein>
<evidence type="ECO:0000313" key="3">
    <source>
        <dbReference type="EMBL" id="MFD2237341.1"/>
    </source>
</evidence>
<name>A0ABW5CKW8_9HYPH</name>
<dbReference type="RefSeq" id="WP_280842342.1">
    <property type="nucleotide sequence ID" value="NZ_CP072611.1"/>
</dbReference>
<feature type="signal peptide" evidence="2">
    <location>
        <begin position="1"/>
        <end position="20"/>
    </location>
</feature>
<keyword evidence="4" id="KW-1185">Reference proteome</keyword>
<dbReference type="Proteomes" id="UP001597371">
    <property type="component" value="Unassembled WGS sequence"/>
</dbReference>
<organism evidence="3 4">
    <name type="scientific">Aureimonas populi</name>
    <dbReference type="NCBI Taxonomy" id="1701758"/>
    <lineage>
        <taxon>Bacteria</taxon>
        <taxon>Pseudomonadati</taxon>
        <taxon>Pseudomonadota</taxon>
        <taxon>Alphaproteobacteria</taxon>
        <taxon>Hyphomicrobiales</taxon>
        <taxon>Aurantimonadaceae</taxon>
        <taxon>Aureimonas</taxon>
    </lineage>
</organism>
<evidence type="ECO:0000313" key="4">
    <source>
        <dbReference type="Proteomes" id="UP001597371"/>
    </source>
</evidence>
<comment type="caution">
    <text evidence="3">The sequence shown here is derived from an EMBL/GenBank/DDBJ whole genome shotgun (WGS) entry which is preliminary data.</text>
</comment>
<keyword evidence="2" id="KW-0732">Signal</keyword>
<feature type="region of interest" description="Disordered" evidence="1">
    <location>
        <begin position="21"/>
        <end position="44"/>
    </location>
</feature>
<evidence type="ECO:0008006" key="5">
    <source>
        <dbReference type="Google" id="ProtNLM"/>
    </source>
</evidence>
<accession>A0ABW5CKW8</accession>
<evidence type="ECO:0000256" key="1">
    <source>
        <dbReference type="SAM" id="MobiDB-lite"/>
    </source>
</evidence>
<evidence type="ECO:0000256" key="2">
    <source>
        <dbReference type="SAM" id="SignalP"/>
    </source>
</evidence>
<reference evidence="4" key="1">
    <citation type="journal article" date="2019" name="Int. J. Syst. Evol. Microbiol.">
        <title>The Global Catalogue of Microorganisms (GCM) 10K type strain sequencing project: providing services to taxonomists for standard genome sequencing and annotation.</title>
        <authorList>
            <consortium name="The Broad Institute Genomics Platform"/>
            <consortium name="The Broad Institute Genome Sequencing Center for Infectious Disease"/>
            <person name="Wu L."/>
            <person name="Ma J."/>
        </authorList>
    </citation>
    <scope>NUCLEOTIDE SEQUENCE [LARGE SCALE GENOMIC DNA]</scope>
    <source>
        <strain evidence="4">ZS-35-S2</strain>
    </source>
</reference>
<feature type="compositionally biased region" description="Polar residues" evidence="1">
    <location>
        <begin position="35"/>
        <end position="44"/>
    </location>
</feature>
<sequence>MKTAAALLALTLGLAGCAQINKPITPDDPWREQGTRPSNSLPQY</sequence>
<feature type="chain" id="PRO_5046912627" description="Type IV secretion system protein VirB7" evidence="2">
    <location>
        <begin position="21"/>
        <end position="44"/>
    </location>
</feature>
<proteinExistence type="predicted"/>
<dbReference type="EMBL" id="JBHUIJ010000008">
    <property type="protein sequence ID" value="MFD2237341.1"/>
    <property type="molecule type" value="Genomic_DNA"/>
</dbReference>